<dbReference type="PANTHER" id="PTHR45672:SF3">
    <property type="entry name" value="THIOREDOXIN DOMAIN-CONTAINING PROTEIN 5"/>
    <property type="match status" value="1"/>
</dbReference>
<dbReference type="CDD" id="cd02961">
    <property type="entry name" value="PDI_a_family"/>
    <property type="match status" value="1"/>
</dbReference>
<dbReference type="InterPro" id="IPR051063">
    <property type="entry name" value="PDI"/>
</dbReference>
<evidence type="ECO:0000313" key="4">
    <source>
        <dbReference type="EMBL" id="QFG73609.1"/>
    </source>
</evidence>
<evidence type="ECO:0000256" key="1">
    <source>
        <dbReference type="ARBA" id="ARBA00006347"/>
    </source>
</evidence>
<keyword evidence="2" id="KW-0732">Signal</keyword>
<dbReference type="PROSITE" id="PS51257">
    <property type="entry name" value="PROKAR_LIPOPROTEIN"/>
    <property type="match status" value="1"/>
</dbReference>
<sequence length="142" mass="16139">MDFHKNNTFIVMLFVGCILFLLVTNAECSRMCNLKRNSDTVVPRVEETPENNNLEVINFNASWCGHSKNLQPTWDELANKYKDNPNINIIDIKCEGENLENCQKAGITGFPTIVAFTGSSKHEYNGDRSFNDIDSFIQNTQN</sequence>
<dbReference type="PROSITE" id="PS51352">
    <property type="entry name" value="THIOREDOXIN_2"/>
    <property type="match status" value="1"/>
</dbReference>
<comment type="similarity">
    <text evidence="1">Belongs to the protein disulfide isomerase family.</text>
</comment>
<reference evidence="4" key="1">
    <citation type="journal article" date="2019" name="Philos. Trans. R. Soc. Lond., B, Biol. Sci.">
        <title>Targeted metagenomic recovery of four divergent viruses reveals shared and distinctive characteristics of giant viruses of marine eukaryotes.</title>
        <authorList>
            <person name="Needham D.M."/>
            <person name="Poirier C."/>
            <person name="Hehenberger E."/>
            <person name="Jimenez V."/>
            <person name="Swalwell J.E."/>
            <person name="Santoro A.E."/>
            <person name="Worden A.Z."/>
        </authorList>
    </citation>
    <scope>NUCLEOTIDE SEQUENCE</scope>
    <source>
        <strain evidence="4">OPacV-662</strain>
    </source>
</reference>
<accession>A0A5J6VIJ0</accession>
<organism evidence="4">
    <name type="scientific">Megaviridae environmental sample</name>
    <dbReference type="NCBI Taxonomy" id="1737588"/>
    <lineage>
        <taxon>Viruses</taxon>
        <taxon>Varidnaviria</taxon>
        <taxon>Bamfordvirae</taxon>
        <taxon>Nucleocytoviricota</taxon>
        <taxon>Megaviricetes</taxon>
        <taxon>Imitervirales</taxon>
        <taxon>Mimiviridae</taxon>
        <taxon>environmental samples</taxon>
    </lineage>
</organism>
<dbReference type="GO" id="GO:0006457">
    <property type="term" value="P:protein folding"/>
    <property type="evidence" value="ECO:0007669"/>
    <property type="project" value="TreeGrafter"/>
</dbReference>
<dbReference type="Gene3D" id="3.40.30.10">
    <property type="entry name" value="Glutaredoxin"/>
    <property type="match status" value="1"/>
</dbReference>
<dbReference type="EMBL" id="MN448266">
    <property type="protein sequence ID" value="QFG73609.1"/>
    <property type="molecule type" value="Genomic_DNA"/>
</dbReference>
<proteinExistence type="inferred from homology"/>
<dbReference type="PANTHER" id="PTHR45672">
    <property type="entry name" value="PROTEIN DISULFIDE-ISOMERASE C17H9.14C-RELATED"/>
    <property type="match status" value="1"/>
</dbReference>
<dbReference type="InterPro" id="IPR013766">
    <property type="entry name" value="Thioredoxin_domain"/>
</dbReference>
<evidence type="ECO:0000256" key="2">
    <source>
        <dbReference type="ARBA" id="ARBA00022729"/>
    </source>
</evidence>
<dbReference type="Pfam" id="PF00085">
    <property type="entry name" value="Thioredoxin"/>
    <property type="match status" value="1"/>
</dbReference>
<feature type="domain" description="Thioredoxin" evidence="3">
    <location>
        <begin position="36"/>
        <end position="142"/>
    </location>
</feature>
<dbReference type="GO" id="GO:0003756">
    <property type="term" value="F:protein disulfide isomerase activity"/>
    <property type="evidence" value="ECO:0007669"/>
    <property type="project" value="TreeGrafter"/>
</dbReference>
<evidence type="ECO:0000259" key="3">
    <source>
        <dbReference type="PROSITE" id="PS51352"/>
    </source>
</evidence>
<dbReference type="SUPFAM" id="SSF52833">
    <property type="entry name" value="Thioredoxin-like"/>
    <property type="match status" value="1"/>
</dbReference>
<name>A0A5J6VIJ0_9VIRU</name>
<dbReference type="InterPro" id="IPR036249">
    <property type="entry name" value="Thioredoxin-like_sf"/>
</dbReference>
<protein>
    <submittedName>
        <fullName evidence="4">Thioredoxin</fullName>
    </submittedName>
</protein>